<reference evidence="1" key="1">
    <citation type="journal article" date="2014" name="Front. Microbiol.">
        <title>High frequency of phylogenetically diverse reductive dehalogenase-homologous genes in deep subseafloor sedimentary metagenomes.</title>
        <authorList>
            <person name="Kawai M."/>
            <person name="Futagami T."/>
            <person name="Toyoda A."/>
            <person name="Takaki Y."/>
            <person name="Nishi S."/>
            <person name="Hori S."/>
            <person name="Arai W."/>
            <person name="Tsubouchi T."/>
            <person name="Morono Y."/>
            <person name="Uchiyama I."/>
            <person name="Ito T."/>
            <person name="Fujiyama A."/>
            <person name="Inagaki F."/>
            <person name="Takami H."/>
        </authorList>
    </citation>
    <scope>NUCLEOTIDE SEQUENCE</scope>
    <source>
        <strain evidence="1">Expedition CK06-06</strain>
    </source>
</reference>
<feature type="non-terminal residue" evidence="1">
    <location>
        <position position="129"/>
    </location>
</feature>
<organism evidence="1">
    <name type="scientific">marine sediment metagenome</name>
    <dbReference type="NCBI Taxonomy" id="412755"/>
    <lineage>
        <taxon>unclassified sequences</taxon>
        <taxon>metagenomes</taxon>
        <taxon>ecological metagenomes</taxon>
    </lineage>
</organism>
<dbReference type="AlphaFoldDB" id="X0YF23"/>
<accession>X0YF23</accession>
<proteinExistence type="predicted"/>
<protein>
    <submittedName>
        <fullName evidence="1">Uncharacterized protein</fullName>
    </submittedName>
</protein>
<evidence type="ECO:0000313" key="1">
    <source>
        <dbReference type="EMBL" id="GAG54544.1"/>
    </source>
</evidence>
<dbReference type="SUPFAM" id="SSF69318">
    <property type="entry name" value="Integrin alpha N-terminal domain"/>
    <property type="match status" value="1"/>
</dbReference>
<gene>
    <name evidence="1" type="ORF">S01H4_19089</name>
</gene>
<name>X0YF23_9ZZZZ</name>
<dbReference type="EMBL" id="BART01008493">
    <property type="protein sequence ID" value="GAG54544.1"/>
    <property type="molecule type" value="Genomic_DNA"/>
</dbReference>
<dbReference type="InterPro" id="IPR028994">
    <property type="entry name" value="Integrin_alpha_N"/>
</dbReference>
<sequence length="129" mass="13839">MKKILFGILFLLTALLTVVFVIAQTCDTQSGSAVGYTGGDDSTIYELQGIKNDPEDLLLRLKYKGAVFSPTGNYDVTSNGQVMTGGAADFNGDGLVDLIEGARGLDDDDEIVCVNWHPVLGYCLKEEVV</sequence>
<comment type="caution">
    <text evidence="1">The sequence shown here is derived from an EMBL/GenBank/DDBJ whole genome shotgun (WGS) entry which is preliminary data.</text>
</comment>